<dbReference type="SUPFAM" id="SSF48239">
    <property type="entry name" value="Terpenoid cyclases/Protein prenyltransferases"/>
    <property type="match status" value="1"/>
</dbReference>
<protein>
    <submittedName>
        <fullName evidence="1">Uncharacterized protein</fullName>
    </submittedName>
</protein>
<dbReference type="EMBL" id="QRVK01000093">
    <property type="protein sequence ID" value="RGS34599.1"/>
    <property type="molecule type" value="Genomic_DNA"/>
</dbReference>
<accession>A0A412ICM2</accession>
<proteinExistence type="predicted"/>
<name>A0A412ICM2_9FIRM</name>
<sequence length="286" mass="32903">MEKDIISKIESSIERSMYIIETVCPRNNVCLGIKARDTYHKGDSPDFSMFTACEMLWAITSSGIYSKTHYLTVELLTAINTEIGNNHFEQQDRVFEKAFVLLAMTCAGQPIAAPGYIDIVRRILEEQRDSGAWGTYKEGIDDLRATALCVIALIECGFYVGKTDIEPFIHIEDKVKKACKWIVQQYVEEGYCKRKIISLEEYGQFQEYTYGVELTAWTSYALIYALENYNFEKTDKEKILKKVRKSIYWMLTLDGGQVAKVPEIEMELYKKGDELKIMSMVAVVWK</sequence>
<dbReference type="Proteomes" id="UP000283295">
    <property type="component" value="Unassembled WGS sequence"/>
</dbReference>
<comment type="caution">
    <text evidence="1">The sequence shown here is derived from an EMBL/GenBank/DDBJ whole genome shotgun (WGS) entry which is preliminary data.</text>
</comment>
<dbReference type="AlphaFoldDB" id="A0A412ICM2"/>
<dbReference type="InterPro" id="IPR008930">
    <property type="entry name" value="Terpenoid_cyclase/PrenylTrfase"/>
</dbReference>
<organism evidence="1 2">
    <name type="scientific">Coprococcus eutactus</name>
    <dbReference type="NCBI Taxonomy" id="33043"/>
    <lineage>
        <taxon>Bacteria</taxon>
        <taxon>Bacillati</taxon>
        <taxon>Bacillota</taxon>
        <taxon>Clostridia</taxon>
        <taxon>Lachnospirales</taxon>
        <taxon>Lachnospiraceae</taxon>
        <taxon>Coprococcus</taxon>
    </lineage>
</organism>
<reference evidence="1 2" key="1">
    <citation type="submission" date="2018-08" db="EMBL/GenBank/DDBJ databases">
        <title>A genome reference for cultivated species of the human gut microbiota.</title>
        <authorList>
            <person name="Zou Y."/>
            <person name="Xue W."/>
            <person name="Luo G."/>
        </authorList>
    </citation>
    <scope>NUCLEOTIDE SEQUENCE [LARGE SCALE GENOMIC DNA]</scope>
    <source>
        <strain evidence="1 2">AF22-21</strain>
    </source>
</reference>
<evidence type="ECO:0000313" key="2">
    <source>
        <dbReference type="Proteomes" id="UP000283295"/>
    </source>
</evidence>
<dbReference type="Gene3D" id="1.50.10.20">
    <property type="match status" value="1"/>
</dbReference>
<gene>
    <name evidence="1" type="ORF">DWX94_14540</name>
</gene>
<evidence type="ECO:0000313" key="1">
    <source>
        <dbReference type="EMBL" id="RGS34599.1"/>
    </source>
</evidence>